<evidence type="ECO:0000313" key="1">
    <source>
        <dbReference type="EMBL" id="KAK8034254.1"/>
    </source>
</evidence>
<accession>A0ABR1SIZ6</accession>
<reference evidence="1 2" key="1">
    <citation type="submission" date="2023-01" db="EMBL/GenBank/DDBJ databases">
        <title>Analysis of 21 Apiospora genomes using comparative genomics revels a genus with tremendous synthesis potential of carbohydrate active enzymes and secondary metabolites.</title>
        <authorList>
            <person name="Sorensen T."/>
        </authorList>
    </citation>
    <scope>NUCLEOTIDE SEQUENCE [LARGE SCALE GENOMIC DNA]</scope>
    <source>
        <strain evidence="1 2">CBS 33761</strain>
    </source>
</reference>
<organism evidence="1 2">
    <name type="scientific">Apiospora rasikravindrae</name>
    <dbReference type="NCBI Taxonomy" id="990691"/>
    <lineage>
        <taxon>Eukaryota</taxon>
        <taxon>Fungi</taxon>
        <taxon>Dikarya</taxon>
        <taxon>Ascomycota</taxon>
        <taxon>Pezizomycotina</taxon>
        <taxon>Sordariomycetes</taxon>
        <taxon>Xylariomycetidae</taxon>
        <taxon>Amphisphaeriales</taxon>
        <taxon>Apiosporaceae</taxon>
        <taxon>Apiospora</taxon>
    </lineage>
</organism>
<comment type="caution">
    <text evidence="1">The sequence shown here is derived from an EMBL/GenBank/DDBJ whole genome shotgun (WGS) entry which is preliminary data.</text>
</comment>
<name>A0ABR1SIZ6_9PEZI</name>
<protein>
    <submittedName>
        <fullName evidence="1">Uncharacterized protein</fullName>
    </submittedName>
</protein>
<dbReference type="Proteomes" id="UP001444661">
    <property type="component" value="Unassembled WGS sequence"/>
</dbReference>
<keyword evidence="2" id="KW-1185">Reference proteome</keyword>
<sequence length="72" mass="8097">MPTYCYDRIAGGNIVGSVQVSHHSRNEVTLKEGVVWFNIDVNPQQPIDEIGSEPALGAKRMEPRLIQQYSQK</sequence>
<evidence type="ECO:0000313" key="2">
    <source>
        <dbReference type="Proteomes" id="UP001444661"/>
    </source>
</evidence>
<dbReference type="EMBL" id="JAQQWK010000009">
    <property type="protein sequence ID" value="KAK8034254.1"/>
    <property type="molecule type" value="Genomic_DNA"/>
</dbReference>
<gene>
    <name evidence="1" type="ORF">PG993_009249</name>
</gene>
<proteinExistence type="predicted"/>